<organism evidence="2 3">
    <name type="scientific">Larkinella knui</name>
    <dbReference type="NCBI Taxonomy" id="2025310"/>
    <lineage>
        <taxon>Bacteria</taxon>
        <taxon>Pseudomonadati</taxon>
        <taxon>Bacteroidota</taxon>
        <taxon>Cytophagia</taxon>
        <taxon>Cytophagales</taxon>
        <taxon>Spirosomataceae</taxon>
        <taxon>Larkinella</taxon>
    </lineage>
</organism>
<dbReference type="PROSITE" id="PS50005">
    <property type="entry name" value="TPR"/>
    <property type="match status" value="3"/>
</dbReference>
<feature type="repeat" description="TPR" evidence="1">
    <location>
        <begin position="435"/>
        <end position="468"/>
    </location>
</feature>
<dbReference type="Proteomes" id="UP000274271">
    <property type="component" value="Unassembled WGS sequence"/>
</dbReference>
<dbReference type="SUPFAM" id="SSF48452">
    <property type="entry name" value="TPR-like"/>
    <property type="match status" value="2"/>
</dbReference>
<evidence type="ECO:0000256" key="1">
    <source>
        <dbReference type="PROSITE-ProRule" id="PRU00339"/>
    </source>
</evidence>
<evidence type="ECO:0000313" key="3">
    <source>
        <dbReference type="Proteomes" id="UP000274271"/>
    </source>
</evidence>
<accession>A0A3P1CHA5</accession>
<keyword evidence="1" id="KW-0802">TPR repeat</keyword>
<reference evidence="2 3" key="1">
    <citation type="submission" date="2018-11" db="EMBL/GenBank/DDBJ databases">
        <authorList>
            <person name="Zhou Z."/>
            <person name="Wang G."/>
        </authorList>
    </citation>
    <scope>NUCLEOTIDE SEQUENCE [LARGE SCALE GENOMIC DNA]</scope>
    <source>
        <strain evidence="2 3">KCTC42998</strain>
    </source>
</reference>
<dbReference type="SUPFAM" id="SSF81901">
    <property type="entry name" value="HCP-like"/>
    <property type="match status" value="1"/>
</dbReference>
<protein>
    <submittedName>
        <fullName evidence="2">Uncharacterized protein</fullName>
    </submittedName>
</protein>
<evidence type="ECO:0000313" key="2">
    <source>
        <dbReference type="EMBL" id="RRB12264.1"/>
    </source>
</evidence>
<dbReference type="SMART" id="SM00028">
    <property type="entry name" value="TPR"/>
    <property type="match status" value="11"/>
</dbReference>
<dbReference type="InterPro" id="IPR011990">
    <property type="entry name" value="TPR-like_helical_dom_sf"/>
</dbReference>
<dbReference type="Pfam" id="PF13432">
    <property type="entry name" value="TPR_16"/>
    <property type="match status" value="3"/>
</dbReference>
<dbReference type="InterPro" id="IPR019734">
    <property type="entry name" value="TPR_rpt"/>
</dbReference>
<feature type="repeat" description="TPR" evidence="1">
    <location>
        <begin position="51"/>
        <end position="84"/>
    </location>
</feature>
<dbReference type="Pfam" id="PF14559">
    <property type="entry name" value="TPR_19"/>
    <property type="match status" value="1"/>
</dbReference>
<dbReference type="PANTHER" id="PTHR12558">
    <property type="entry name" value="CELL DIVISION CYCLE 16,23,27"/>
    <property type="match status" value="1"/>
</dbReference>
<feature type="repeat" description="TPR" evidence="1">
    <location>
        <begin position="120"/>
        <end position="153"/>
    </location>
</feature>
<name>A0A3P1CHA5_9BACT</name>
<dbReference type="AlphaFoldDB" id="A0A3P1CHA5"/>
<dbReference type="Pfam" id="PF13181">
    <property type="entry name" value="TPR_8"/>
    <property type="match status" value="2"/>
</dbReference>
<comment type="caution">
    <text evidence="2">The sequence shown here is derived from an EMBL/GenBank/DDBJ whole genome shotgun (WGS) entry which is preliminary data.</text>
</comment>
<sequence>MHYLVKPNWRKWLVAGIGCLMVWVITPALAQRKAKDKEKEQKPKEGVRGVEESLFTEGMKFMMMDEPSKAVAQFQKVIQLYPENPAANYAAATALVKLNKPEEALPFAQKAVQLDKSNNKYYVLQLAELLVKQKRYSDAENLYEELIKKSPDNIEYGVELAAIYLFDEKPDKALDMYDKVEKAMGMNEEIVRQKQRIYLKQNKVEKAILEAEKLVASEPGETDYLLEGAELLIANDRNDQAVDWLQRALKVNSDLPQAHVMLADLYRKQGNLEKCSQELDKVFSNPNLEADIKARILSSYIDMMGKDEKARQSAVKLAKELSAAHPRDARSQAIYADLLVQQGKKAEARDYYVKAARLDKAKYEVWGAILQLDGELNQMDSMLVHSEQALELFPNQGVIWAFNGSANYFKKRYKEAVEAYEETKRLSATNAELMKSVNAQLGDVYNGMGDHQKSDEAYELVLKDDPDNDHVLNNYSYFLSLRKEKLPLALQMSERLVEKNQTNATYLDTYAWVLYVMKDYAKARTYLEKAIQVDKNVSGTIIEHYGDVLYQLGEHDKAIEQWKRAKLKGETTERLDKKIATGKIYE</sequence>
<dbReference type="EMBL" id="RQJP01000004">
    <property type="protein sequence ID" value="RRB12264.1"/>
    <property type="molecule type" value="Genomic_DNA"/>
</dbReference>
<dbReference type="Gene3D" id="1.25.40.10">
    <property type="entry name" value="Tetratricopeptide repeat domain"/>
    <property type="match status" value="4"/>
</dbReference>
<proteinExistence type="predicted"/>
<dbReference type="RefSeq" id="WP_124908218.1">
    <property type="nucleotide sequence ID" value="NZ_RQJP01000004.1"/>
</dbReference>
<gene>
    <name evidence="2" type="ORF">EHT87_18840</name>
</gene>
<dbReference type="PANTHER" id="PTHR12558:SF13">
    <property type="entry name" value="CELL DIVISION CYCLE PROTEIN 27 HOMOLOG"/>
    <property type="match status" value="1"/>
</dbReference>
<keyword evidence="3" id="KW-1185">Reference proteome</keyword>
<dbReference type="OrthoDB" id="9814220at2"/>